<name>A0A5C4JAJ6_9ACTN</name>
<protein>
    <submittedName>
        <fullName evidence="1">Uncharacterized protein</fullName>
    </submittedName>
</protein>
<dbReference type="Proteomes" id="UP000309174">
    <property type="component" value="Unassembled WGS sequence"/>
</dbReference>
<dbReference type="AlphaFoldDB" id="A0A5C4JAJ6"/>
<organism evidence="1 2">
    <name type="scientific">Actinomadura soli</name>
    <dbReference type="NCBI Taxonomy" id="2508997"/>
    <lineage>
        <taxon>Bacteria</taxon>
        <taxon>Bacillati</taxon>
        <taxon>Actinomycetota</taxon>
        <taxon>Actinomycetes</taxon>
        <taxon>Streptosporangiales</taxon>
        <taxon>Thermomonosporaceae</taxon>
        <taxon>Actinomadura</taxon>
    </lineage>
</organism>
<evidence type="ECO:0000313" key="1">
    <source>
        <dbReference type="EMBL" id="TMQ95288.1"/>
    </source>
</evidence>
<accession>A0A5C4JAJ6</accession>
<sequence>MDYLKEHARASFPGLAIICRFLADQPGGIHEATLKELLHPLETPADSGSTFQACLAVGHDLGIIEDRERGWALHAAAQESVQRDRSPGARLIGSLILRRIGERAVEAIEQGERPSDLAVALTWFVSRDPLQPLPYGWSDGPEEAFEEAWPDKQGPVKAREQWRPFRRWAQALGLGFQTPVKRRASVLTIDPTRAVDAVLGELPPRSKADDWFRGLHSLLPVLGARPLVNVLPADEVSEWAVRPSVALAIRKLERARKLELIASDDSISAVSLQLGDSGYRIGEVRVMKGEHR</sequence>
<gene>
    <name evidence="1" type="ORF">ETD83_22640</name>
</gene>
<comment type="caution">
    <text evidence="1">The sequence shown here is derived from an EMBL/GenBank/DDBJ whole genome shotgun (WGS) entry which is preliminary data.</text>
</comment>
<dbReference type="EMBL" id="VCKW01000120">
    <property type="protein sequence ID" value="TMQ95288.1"/>
    <property type="molecule type" value="Genomic_DNA"/>
</dbReference>
<proteinExistence type="predicted"/>
<dbReference type="OrthoDB" id="3453017at2"/>
<dbReference type="RefSeq" id="WP_138647154.1">
    <property type="nucleotide sequence ID" value="NZ_VCKW01000120.1"/>
</dbReference>
<evidence type="ECO:0000313" key="2">
    <source>
        <dbReference type="Proteomes" id="UP000309174"/>
    </source>
</evidence>
<keyword evidence="2" id="KW-1185">Reference proteome</keyword>
<reference evidence="1 2" key="1">
    <citation type="submission" date="2019-05" db="EMBL/GenBank/DDBJ databases">
        <title>Draft genome sequence of Actinomadura sp. 14C53.</title>
        <authorList>
            <person name="Saricaoglu S."/>
            <person name="Isik K."/>
        </authorList>
    </citation>
    <scope>NUCLEOTIDE SEQUENCE [LARGE SCALE GENOMIC DNA]</scope>
    <source>
        <strain evidence="1 2">14C53</strain>
    </source>
</reference>